<name>A0AAW1U4P7_9CUCU</name>
<proteinExistence type="predicted"/>
<evidence type="ECO:0000313" key="2">
    <source>
        <dbReference type="EMBL" id="KAK9875634.1"/>
    </source>
</evidence>
<gene>
    <name evidence="2" type="ORF">WA026_009432</name>
</gene>
<evidence type="ECO:0000313" key="3">
    <source>
        <dbReference type="Proteomes" id="UP001431783"/>
    </source>
</evidence>
<organism evidence="2 3">
    <name type="scientific">Henosepilachna vigintioctopunctata</name>
    <dbReference type="NCBI Taxonomy" id="420089"/>
    <lineage>
        <taxon>Eukaryota</taxon>
        <taxon>Metazoa</taxon>
        <taxon>Ecdysozoa</taxon>
        <taxon>Arthropoda</taxon>
        <taxon>Hexapoda</taxon>
        <taxon>Insecta</taxon>
        <taxon>Pterygota</taxon>
        <taxon>Neoptera</taxon>
        <taxon>Endopterygota</taxon>
        <taxon>Coleoptera</taxon>
        <taxon>Polyphaga</taxon>
        <taxon>Cucujiformia</taxon>
        <taxon>Coccinelloidea</taxon>
        <taxon>Coccinellidae</taxon>
        <taxon>Epilachninae</taxon>
        <taxon>Epilachnini</taxon>
        <taxon>Henosepilachna</taxon>
    </lineage>
</organism>
<feature type="non-terminal residue" evidence="2">
    <location>
        <position position="112"/>
    </location>
</feature>
<sequence>IVIQENIELTPLTTCVTTRTDYPTLSGKPLIISYRHTATGHKTKICIFGSPSRPLNHTFQWSCTLTNVIRVQSYHWIFLHNYISKEGNKYSYFALIYAITISYLIYDQPGPK</sequence>
<keyword evidence="1" id="KW-0472">Membrane</keyword>
<dbReference type="AlphaFoldDB" id="A0AAW1U4P7"/>
<dbReference type="EMBL" id="JARQZJ010000034">
    <property type="protein sequence ID" value="KAK9875634.1"/>
    <property type="molecule type" value="Genomic_DNA"/>
</dbReference>
<evidence type="ECO:0000256" key="1">
    <source>
        <dbReference type="SAM" id="Phobius"/>
    </source>
</evidence>
<feature type="non-terminal residue" evidence="2">
    <location>
        <position position="1"/>
    </location>
</feature>
<feature type="transmembrane region" description="Helical" evidence="1">
    <location>
        <begin position="90"/>
        <end position="106"/>
    </location>
</feature>
<keyword evidence="1" id="KW-0812">Transmembrane</keyword>
<protein>
    <submittedName>
        <fullName evidence="2">Uncharacterized protein</fullName>
    </submittedName>
</protein>
<reference evidence="2 3" key="1">
    <citation type="submission" date="2023-03" db="EMBL/GenBank/DDBJ databases">
        <title>Genome insight into feeding habits of ladybird beetles.</title>
        <authorList>
            <person name="Li H.-S."/>
            <person name="Huang Y.-H."/>
            <person name="Pang H."/>
        </authorList>
    </citation>
    <scope>NUCLEOTIDE SEQUENCE [LARGE SCALE GENOMIC DNA]</scope>
    <source>
        <strain evidence="2">SYSU_2023b</strain>
        <tissue evidence="2">Whole body</tissue>
    </source>
</reference>
<accession>A0AAW1U4P7</accession>
<dbReference type="Proteomes" id="UP001431783">
    <property type="component" value="Unassembled WGS sequence"/>
</dbReference>
<keyword evidence="3" id="KW-1185">Reference proteome</keyword>
<comment type="caution">
    <text evidence="2">The sequence shown here is derived from an EMBL/GenBank/DDBJ whole genome shotgun (WGS) entry which is preliminary data.</text>
</comment>
<keyword evidence="1" id="KW-1133">Transmembrane helix</keyword>